<sequence>MVTRSRKSSRVTSTLIVKQTMDILIAYPGIGEIQGPALHWRSSRRSSSKAIARQSYNIAFYGGYQHKGQQAYLLWKDKTIMMSCCIARRYFREKMYQHNE</sequence>
<evidence type="ECO:0000313" key="1">
    <source>
        <dbReference type="EMBL" id="KAL2074917.1"/>
    </source>
</evidence>
<comment type="caution">
    <text evidence="1">The sequence shown here is derived from an EMBL/GenBank/DDBJ whole genome shotgun (WGS) entry which is preliminary data.</text>
</comment>
<protein>
    <submittedName>
        <fullName evidence="1">Uncharacterized protein</fullName>
    </submittedName>
</protein>
<reference evidence="1 2" key="1">
    <citation type="journal article" date="2024" name="Commun. Biol.">
        <title>Comparative genomic analysis of thermophilic fungi reveals convergent evolutionary adaptations and gene losses.</title>
        <authorList>
            <person name="Steindorff A.S."/>
            <person name="Aguilar-Pontes M.V."/>
            <person name="Robinson A.J."/>
            <person name="Andreopoulos B."/>
            <person name="LaButti K."/>
            <person name="Kuo A."/>
            <person name="Mondo S."/>
            <person name="Riley R."/>
            <person name="Otillar R."/>
            <person name="Haridas S."/>
            <person name="Lipzen A."/>
            <person name="Grimwood J."/>
            <person name="Schmutz J."/>
            <person name="Clum A."/>
            <person name="Reid I.D."/>
            <person name="Moisan M.C."/>
            <person name="Butler G."/>
            <person name="Nguyen T.T.M."/>
            <person name="Dewar K."/>
            <person name="Conant G."/>
            <person name="Drula E."/>
            <person name="Henrissat B."/>
            <person name="Hansel C."/>
            <person name="Singer S."/>
            <person name="Hutchinson M.I."/>
            <person name="de Vries R.P."/>
            <person name="Natvig D.O."/>
            <person name="Powell A.J."/>
            <person name="Tsang A."/>
            <person name="Grigoriev I.V."/>
        </authorList>
    </citation>
    <scope>NUCLEOTIDE SEQUENCE [LARGE SCALE GENOMIC DNA]</scope>
    <source>
        <strain evidence="1 2">CBS 494.80</strain>
    </source>
</reference>
<name>A0ABR4CYH4_9HELO</name>
<dbReference type="Proteomes" id="UP001595075">
    <property type="component" value="Unassembled WGS sequence"/>
</dbReference>
<evidence type="ECO:0000313" key="2">
    <source>
        <dbReference type="Proteomes" id="UP001595075"/>
    </source>
</evidence>
<dbReference type="EMBL" id="JAZHXI010000002">
    <property type="protein sequence ID" value="KAL2074917.1"/>
    <property type="molecule type" value="Genomic_DNA"/>
</dbReference>
<gene>
    <name evidence="1" type="ORF">VTL71DRAFT_8697</name>
</gene>
<keyword evidence="2" id="KW-1185">Reference proteome</keyword>
<proteinExistence type="predicted"/>
<accession>A0ABR4CYH4</accession>
<organism evidence="1 2">
    <name type="scientific">Oculimacula yallundae</name>
    <dbReference type="NCBI Taxonomy" id="86028"/>
    <lineage>
        <taxon>Eukaryota</taxon>
        <taxon>Fungi</taxon>
        <taxon>Dikarya</taxon>
        <taxon>Ascomycota</taxon>
        <taxon>Pezizomycotina</taxon>
        <taxon>Leotiomycetes</taxon>
        <taxon>Helotiales</taxon>
        <taxon>Ploettnerulaceae</taxon>
        <taxon>Oculimacula</taxon>
    </lineage>
</organism>